<dbReference type="Proteomes" id="UP000573327">
    <property type="component" value="Unassembled WGS sequence"/>
</dbReference>
<proteinExistence type="predicted"/>
<organism evidence="1 2">
    <name type="scientific">Kitasatospora gansuensis</name>
    <dbReference type="NCBI Taxonomy" id="258050"/>
    <lineage>
        <taxon>Bacteria</taxon>
        <taxon>Bacillati</taxon>
        <taxon>Actinomycetota</taxon>
        <taxon>Actinomycetes</taxon>
        <taxon>Kitasatosporales</taxon>
        <taxon>Streptomycetaceae</taxon>
        <taxon>Kitasatospora</taxon>
    </lineage>
</organism>
<dbReference type="AlphaFoldDB" id="A0A7W7SHL0"/>
<gene>
    <name evidence="1" type="ORF">F4556_004986</name>
</gene>
<name>A0A7W7SHL0_9ACTN</name>
<sequence length="84" mass="9004">MTADCQCQPDPTLPVAKLTASNITDPELDQLRDRAEDAEARLAAAAELLTAGYSAPVERADIVRRLCAGEITPEQARAEDRLGP</sequence>
<accession>A0A7W7SHL0</accession>
<reference evidence="1 2" key="1">
    <citation type="submission" date="2020-08" db="EMBL/GenBank/DDBJ databases">
        <title>Sequencing the genomes of 1000 actinobacteria strains.</title>
        <authorList>
            <person name="Klenk H.-P."/>
        </authorList>
    </citation>
    <scope>NUCLEOTIDE SEQUENCE [LARGE SCALE GENOMIC DNA]</scope>
    <source>
        <strain evidence="1 2">DSM 44786</strain>
    </source>
</reference>
<dbReference type="RefSeq" id="WP_184919802.1">
    <property type="nucleotide sequence ID" value="NZ_JACHJR010000001.1"/>
</dbReference>
<evidence type="ECO:0000313" key="1">
    <source>
        <dbReference type="EMBL" id="MBB4949451.1"/>
    </source>
</evidence>
<comment type="caution">
    <text evidence="1">The sequence shown here is derived from an EMBL/GenBank/DDBJ whole genome shotgun (WGS) entry which is preliminary data.</text>
</comment>
<evidence type="ECO:0008006" key="3">
    <source>
        <dbReference type="Google" id="ProtNLM"/>
    </source>
</evidence>
<keyword evidence="2" id="KW-1185">Reference proteome</keyword>
<evidence type="ECO:0000313" key="2">
    <source>
        <dbReference type="Proteomes" id="UP000573327"/>
    </source>
</evidence>
<dbReference type="EMBL" id="JACHJR010000001">
    <property type="protein sequence ID" value="MBB4949451.1"/>
    <property type="molecule type" value="Genomic_DNA"/>
</dbReference>
<protein>
    <recommendedName>
        <fullName evidence="3">Antitoxin VbhA domain-containing protein</fullName>
    </recommendedName>
</protein>